<dbReference type="EMBL" id="JAIXMP010000006">
    <property type="protein sequence ID" value="KAI9271673.1"/>
    <property type="molecule type" value="Genomic_DNA"/>
</dbReference>
<evidence type="ECO:0000256" key="1">
    <source>
        <dbReference type="ARBA" id="ARBA00006432"/>
    </source>
</evidence>
<dbReference type="SUPFAM" id="SSF56801">
    <property type="entry name" value="Acetyl-CoA synthetase-like"/>
    <property type="match status" value="1"/>
</dbReference>
<dbReference type="InterPro" id="IPR042099">
    <property type="entry name" value="ANL_N_sf"/>
</dbReference>
<proteinExistence type="inferred from homology"/>
<dbReference type="PANTHER" id="PTHR43201:SF8">
    <property type="entry name" value="ACYL-COA SYNTHETASE FAMILY MEMBER 3"/>
    <property type="match status" value="1"/>
</dbReference>
<comment type="caution">
    <text evidence="3">The sequence shown here is derived from an EMBL/GenBank/DDBJ whole genome shotgun (WGS) entry which is preliminary data.</text>
</comment>
<dbReference type="Gene3D" id="3.40.50.12780">
    <property type="entry name" value="N-terminal domain of ligase-like"/>
    <property type="match status" value="1"/>
</dbReference>
<sequence>MVLEDLPNYTDYESIIQLFEISVKQHKERPFIHYQQRLSNSLKYNTLTYGEVDRITTYLANEWGPVLLPTTTVTANDNHPTQCIASLGHESSIQSVLIFFTVLKLGLPYYPIARWSTEPVTRHLLQLGNPSYVIATESYFKTQLGSSTTITVGDNLILPVKSWKEYDIDHLIKITTTEKQLAKTHFVPSPSPDDIVIVAVTGGTTTGFPKATIRNHRSFLYHLIEISLKNQDLGIDDALQQPLSTVINKSITEEVHVITAPLDRSSSIYQFLFSMLLGSSVLLFRHDPPSSWDEILAASKRFKPSWIFAAPFQIDKLADYLEQKTESAQTAATVLKGLKGLSTGGAPLRLSTERKLKAQGVIIKFVYAASEFNRLGTNVLDNVLGANRFIFPDVAMPYLLFEPFDQDMYQLVVKNNYPGLATKVGNRPNGDFATSDLFVAHGQHRSHPIWTLVGRTNDVFTIENGKRICPTRMESEVLYEDIIQNCMLLGENKRCCALLVELAADKAIKYSPTDMMNKVYEAVRRANEHVPSYYAVSVPNMVYVLPLNKRLPLTMKSTVFRIKVKSEFYQEIEQLYN</sequence>
<dbReference type="Proteomes" id="UP001209540">
    <property type="component" value="Unassembled WGS sequence"/>
</dbReference>
<dbReference type="GO" id="GO:0006631">
    <property type="term" value="P:fatty acid metabolic process"/>
    <property type="evidence" value="ECO:0007669"/>
    <property type="project" value="TreeGrafter"/>
</dbReference>
<evidence type="ECO:0000313" key="4">
    <source>
        <dbReference type="Proteomes" id="UP001209540"/>
    </source>
</evidence>
<comment type="similarity">
    <text evidence="1">Belongs to the ATP-dependent AMP-binding enzyme family.</text>
</comment>
<dbReference type="AlphaFoldDB" id="A0AAD5PHC2"/>
<evidence type="ECO:0000259" key="2">
    <source>
        <dbReference type="Pfam" id="PF00501"/>
    </source>
</evidence>
<dbReference type="PANTHER" id="PTHR43201">
    <property type="entry name" value="ACYL-COA SYNTHETASE"/>
    <property type="match status" value="1"/>
</dbReference>
<reference evidence="3" key="2">
    <citation type="submission" date="2023-02" db="EMBL/GenBank/DDBJ databases">
        <authorList>
            <consortium name="DOE Joint Genome Institute"/>
            <person name="Mondo S.J."/>
            <person name="Chang Y."/>
            <person name="Wang Y."/>
            <person name="Ahrendt S."/>
            <person name="Andreopoulos W."/>
            <person name="Barry K."/>
            <person name="Beard J."/>
            <person name="Benny G.L."/>
            <person name="Blankenship S."/>
            <person name="Bonito G."/>
            <person name="Cuomo C."/>
            <person name="Desiro A."/>
            <person name="Gervers K.A."/>
            <person name="Hundley H."/>
            <person name="Kuo A."/>
            <person name="LaButti K."/>
            <person name="Lang B.F."/>
            <person name="Lipzen A."/>
            <person name="O'Donnell K."/>
            <person name="Pangilinan J."/>
            <person name="Reynolds N."/>
            <person name="Sandor L."/>
            <person name="Smith M.W."/>
            <person name="Tsang A."/>
            <person name="Grigoriev I.V."/>
            <person name="Stajich J.E."/>
            <person name="Spatafora J.W."/>
        </authorList>
    </citation>
    <scope>NUCLEOTIDE SEQUENCE</scope>
    <source>
        <strain evidence="3">RSA 2281</strain>
    </source>
</reference>
<keyword evidence="4" id="KW-1185">Reference proteome</keyword>
<dbReference type="Pfam" id="PF23562">
    <property type="entry name" value="AMP-binding_C_3"/>
    <property type="match status" value="1"/>
</dbReference>
<evidence type="ECO:0000313" key="3">
    <source>
        <dbReference type="EMBL" id="KAI9271673.1"/>
    </source>
</evidence>
<organism evidence="3 4">
    <name type="scientific">Phascolomyces articulosus</name>
    <dbReference type="NCBI Taxonomy" id="60185"/>
    <lineage>
        <taxon>Eukaryota</taxon>
        <taxon>Fungi</taxon>
        <taxon>Fungi incertae sedis</taxon>
        <taxon>Mucoromycota</taxon>
        <taxon>Mucoromycotina</taxon>
        <taxon>Mucoromycetes</taxon>
        <taxon>Mucorales</taxon>
        <taxon>Lichtheimiaceae</taxon>
        <taxon>Phascolomyces</taxon>
    </lineage>
</organism>
<accession>A0AAD5PHC2</accession>
<dbReference type="Pfam" id="PF00501">
    <property type="entry name" value="AMP-binding"/>
    <property type="match status" value="1"/>
</dbReference>
<dbReference type="InterPro" id="IPR000873">
    <property type="entry name" value="AMP-dep_synth/lig_dom"/>
</dbReference>
<reference evidence="3" key="1">
    <citation type="journal article" date="2022" name="IScience">
        <title>Evolution of zygomycete secretomes and the origins of terrestrial fungal ecologies.</title>
        <authorList>
            <person name="Chang Y."/>
            <person name="Wang Y."/>
            <person name="Mondo S."/>
            <person name="Ahrendt S."/>
            <person name="Andreopoulos W."/>
            <person name="Barry K."/>
            <person name="Beard J."/>
            <person name="Benny G.L."/>
            <person name="Blankenship S."/>
            <person name="Bonito G."/>
            <person name="Cuomo C."/>
            <person name="Desiro A."/>
            <person name="Gervers K.A."/>
            <person name="Hundley H."/>
            <person name="Kuo A."/>
            <person name="LaButti K."/>
            <person name="Lang B.F."/>
            <person name="Lipzen A."/>
            <person name="O'Donnell K."/>
            <person name="Pangilinan J."/>
            <person name="Reynolds N."/>
            <person name="Sandor L."/>
            <person name="Smith M.E."/>
            <person name="Tsang A."/>
            <person name="Grigoriev I.V."/>
            <person name="Stajich J.E."/>
            <person name="Spatafora J.W."/>
        </authorList>
    </citation>
    <scope>NUCLEOTIDE SEQUENCE</scope>
    <source>
        <strain evidence="3">RSA 2281</strain>
    </source>
</reference>
<protein>
    <recommendedName>
        <fullName evidence="2">AMP-dependent synthetase/ligase domain-containing protein</fullName>
    </recommendedName>
</protein>
<name>A0AAD5PHC2_9FUNG</name>
<gene>
    <name evidence="3" type="ORF">BDA99DRAFT_500675</name>
</gene>
<dbReference type="GO" id="GO:0031956">
    <property type="term" value="F:medium-chain fatty acid-CoA ligase activity"/>
    <property type="evidence" value="ECO:0007669"/>
    <property type="project" value="TreeGrafter"/>
</dbReference>
<feature type="domain" description="AMP-dependent synthetase/ligase" evidence="2">
    <location>
        <begin position="19"/>
        <end position="371"/>
    </location>
</feature>